<feature type="region of interest" description="Disordered" evidence="1">
    <location>
        <begin position="121"/>
        <end position="173"/>
    </location>
</feature>
<keyword evidence="2" id="KW-0812">Transmembrane</keyword>
<feature type="chain" id="PRO_5012634306" description="Protein BatD" evidence="3">
    <location>
        <begin position="41"/>
        <end position="625"/>
    </location>
</feature>
<organism evidence="4 5">
    <name type="scientific">Syntrophotalea acetylenica</name>
    <name type="common">Pelobacter acetylenicus</name>
    <dbReference type="NCBI Taxonomy" id="29542"/>
    <lineage>
        <taxon>Bacteria</taxon>
        <taxon>Pseudomonadati</taxon>
        <taxon>Thermodesulfobacteriota</taxon>
        <taxon>Desulfuromonadia</taxon>
        <taxon>Desulfuromonadales</taxon>
        <taxon>Syntrophotaleaceae</taxon>
        <taxon>Syntrophotalea</taxon>
    </lineage>
</organism>
<evidence type="ECO:0000313" key="5">
    <source>
        <dbReference type="Proteomes" id="UP000182264"/>
    </source>
</evidence>
<dbReference type="OrthoDB" id="5386379at2"/>
<dbReference type="KEGG" id="pace:A6070_13645"/>
<dbReference type="STRING" id="29542.A6070_13645"/>
<dbReference type="EMBL" id="CP015518">
    <property type="protein sequence ID" value="APG24461.1"/>
    <property type="molecule type" value="Genomic_DNA"/>
</dbReference>
<evidence type="ECO:0000256" key="3">
    <source>
        <dbReference type="SAM" id="SignalP"/>
    </source>
</evidence>
<proteinExistence type="predicted"/>
<evidence type="ECO:0008006" key="6">
    <source>
        <dbReference type="Google" id="ProtNLM"/>
    </source>
</evidence>
<feature type="signal peptide" evidence="3">
    <location>
        <begin position="1"/>
        <end position="40"/>
    </location>
</feature>
<evidence type="ECO:0000256" key="1">
    <source>
        <dbReference type="SAM" id="MobiDB-lite"/>
    </source>
</evidence>
<gene>
    <name evidence="4" type="ORF">A7E75_04995</name>
</gene>
<accession>A0A1L3GET2</accession>
<reference evidence="4 5" key="1">
    <citation type="journal article" date="2017" name="Genome Announc.">
        <title>Complete Genome Sequences of Two Acetylene-Fermenting Pelobacter acetylenicus Strains.</title>
        <authorList>
            <person name="Sutton J.M."/>
            <person name="Baesman S.M."/>
            <person name="Fierst J.L."/>
            <person name="Poret-Peterson A.T."/>
            <person name="Oremland R.S."/>
            <person name="Dunlap D.S."/>
            <person name="Akob D.M."/>
        </authorList>
    </citation>
    <scope>NUCLEOTIDE SEQUENCE [LARGE SCALE GENOMIC DNA]</scope>
    <source>
        <strain evidence="4 5">DSM 3247</strain>
    </source>
</reference>
<evidence type="ECO:0000313" key="4">
    <source>
        <dbReference type="EMBL" id="APG24461.1"/>
    </source>
</evidence>
<keyword evidence="2" id="KW-1133">Transmembrane helix</keyword>
<sequence length="625" mass="67807">MMNDPCACRQTCLRTIFSRSAKHLVLLSLLLLAGTLPLAAAQPLPVTEDAQRQPAAEASPETGVMPESAADPAETARRACFERVWSDYQNDVWFYGEDGRRVLPRPDLKWLVVRLADGGPAPAGSAVESPAPVPADTSITPAAPENTAPETTDSGPDIAGEAQAIDSPTVEPPSFDTLNERYGEYFSHILYDPLRAPSTAAYRLRRDLSQEAYQSLLTRLQQDRMVRYAHPAWNIGDRLFAPLEQIEIIWKTASDARRRQALLQAVAATADGDGPVSSRQQVTIDPCRQSVWESANLLAEDILVEQARPLLMPLVPPVGVRFSLGMNGATPGTPIPFVLEIRFTERIKIESSTIANLNLKPSGIFHNLYDISYDAPLSAIDLNHSPIRITGKLRIYATGEYSIPGIPVYYIDSRAPQSQVQLIKTVEEPVRIAAMIPESTEGFDLQVAAAGPLTVPGPRRATSSLTLQITLLAVGLLLSGLAAVATWWWRKNMKEADIQPENHVLNQLQTDVDNAIAAVRQHGSRDALAGLGVALKAYLAEFSGIAMDRQGGSHVSFLRRIEATLPASARQAASEVLACIDHSLAQETAGIPEDLTARAGWLIETLQGLASPAQPSDEPEPEHHG</sequence>
<dbReference type="RefSeq" id="WP_072286301.1">
    <property type="nucleotide sequence ID" value="NZ_CP015455.1"/>
</dbReference>
<feature type="transmembrane region" description="Helical" evidence="2">
    <location>
        <begin position="465"/>
        <end position="489"/>
    </location>
</feature>
<dbReference type="AlphaFoldDB" id="A0A1L3GET2"/>
<keyword evidence="2" id="KW-0472">Membrane</keyword>
<dbReference type="Proteomes" id="UP000182264">
    <property type="component" value="Chromosome"/>
</dbReference>
<evidence type="ECO:0000256" key="2">
    <source>
        <dbReference type="SAM" id="Phobius"/>
    </source>
</evidence>
<keyword evidence="3" id="KW-0732">Signal</keyword>
<feature type="region of interest" description="Disordered" evidence="1">
    <location>
        <begin position="47"/>
        <end position="71"/>
    </location>
</feature>
<name>A0A1L3GET2_SYNAC</name>
<keyword evidence="5" id="KW-1185">Reference proteome</keyword>
<protein>
    <recommendedName>
        <fullName evidence="6">Protein BatD</fullName>
    </recommendedName>
</protein>